<name>A0ABS4M9J9_9ACTN</name>
<dbReference type="EMBL" id="JAGGLP010000045">
    <property type="protein sequence ID" value="MBP2056349.1"/>
    <property type="molecule type" value="Genomic_DNA"/>
</dbReference>
<evidence type="ECO:0000313" key="3">
    <source>
        <dbReference type="EMBL" id="MBP2056349.1"/>
    </source>
</evidence>
<comment type="caution">
    <text evidence="3">The sequence shown here is derived from an EMBL/GenBank/DDBJ whole genome shotgun (WGS) entry which is preliminary data.</text>
</comment>
<keyword evidence="4" id="KW-1185">Reference proteome</keyword>
<dbReference type="SUPFAM" id="SSF52540">
    <property type="entry name" value="P-loop containing nucleoside triphosphate hydrolases"/>
    <property type="match status" value="1"/>
</dbReference>
<dbReference type="InterPro" id="IPR041664">
    <property type="entry name" value="AAA_16"/>
</dbReference>
<accession>A0ABS4M9J9</accession>
<evidence type="ECO:0000313" key="4">
    <source>
        <dbReference type="Proteomes" id="UP001519309"/>
    </source>
</evidence>
<proteinExistence type="predicted"/>
<gene>
    <name evidence="3" type="ORF">J2Z21_009367</name>
</gene>
<dbReference type="Proteomes" id="UP001519309">
    <property type="component" value="Unassembled WGS sequence"/>
</dbReference>
<sequence length="162" mass="16379">MSVGDQAGGEAEEGFVDVVASFPADPQAAESVQPGDRALDHPAEDAEAGAVGFAPFGDDRADTAPPHQSAVLVVVVAAVCEERIRSASGPADGVGNAGTLSSRGRSWVTSSRFPPVGDIRVLVQIARRASAGRGGVVLVTGEAGIGKTTLVRAVVPELEAPR</sequence>
<evidence type="ECO:0000259" key="2">
    <source>
        <dbReference type="Pfam" id="PF13191"/>
    </source>
</evidence>
<reference evidence="3 4" key="1">
    <citation type="submission" date="2021-03" db="EMBL/GenBank/DDBJ databases">
        <title>Genomic Encyclopedia of Type Strains, Phase IV (KMG-IV): sequencing the most valuable type-strain genomes for metagenomic binning, comparative biology and taxonomic classification.</title>
        <authorList>
            <person name="Goeker M."/>
        </authorList>
    </citation>
    <scope>NUCLEOTIDE SEQUENCE [LARGE SCALE GENOMIC DNA]</scope>
    <source>
        <strain evidence="3 4">DSM 40499</strain>
    </source>
</reference>
<feature type="compositionally biased region" description="Polar residues" evidence="1">
    <location>
        <begin position="98"/>
        <end position="107"/>
    </location>
</feature>
<dbReference type="InterPro" id="IPR027417">
    <property type="entry name" value="P-loop_NTPase"/>
</dbReference>
<dbReference type="Pfam" id="PF13191">
    <property type="entry name" value="AAA_16"/>
    <property type="match status" value="1"/>
</dbReference>
<feature type="domain" description="Orc1-like AAA ATPase" evidence="2">
    <location>
        <begin position="119"/>
        <end position="158"/>
    </location>
</feature>
<organism evidence="3 4">
    <name type="scientific">Streptomyces griseochromogenes</name>
    <dbReference type="NCBI Taxonomy" id="68214"/>
    <lineage>
        <taxon>Bacteria</taxon>
        <taxon>Bacillati</taxon>
        <taxon>Actinomycetota</taxon>
        <taxon>Actinomycetes</taxon>
        <taxon>Kitasatosporales</taxon>
        <taxon>Streptomycetaceae</taxon>
        <taxon>Streptomyces</taxon>
    </lineage>
</organism>
<feature type="region of interest" description="Disordered" evidence="1">
    <location>
        <begin position="87"/>
        <end position="107"/>
    </location>
</feature>
<evidence type="ECO:0000256" key="1">
    <source>
        <dbReference type="SAM" id="MobiDB-lite"/>
    </source>
</evidence>
<feature type="region of interest" description="Disordered" evidence="1">
    <location>
        <begin position="1"/>
        <end position="43"/>
    </location>
</feature>
<protein>
    <recommendedName>
        <fullName evidence="2">Orc1-like AAA ATPase domain-containing protein</fullName>
    </recommendedName>
</protein>